<dbReference type="EMBL" id="AP013353">
    <property type="protein sequence ID" value="BAP01054.1"/>
    <property type="molecule type" value="Genomic_DNA"/>
</dbReference>
<keyword evidence="2" id="KW-0813">Transport</keyword>
<protein>
    <submittedName>
        <fullName evidence="7">Oligopeptide ABC transporter</fullName>
    </submittedName>
</protein>
<dbReference type="PANTHER" id="PTHR43776">
    <property type="entry name" value="TRANSPORT ATP-BINDING PROTEIN"/>
    <property type="match status" value="1"/>
</dbReference>
<evidence type="ECO:0000313" key="7">
    <source>
        <dbReference type="EMBL" id="BAP01054.1"/>
    </source>
</evidence>
<keyword evidence="3" id="KW-0547">Nucleotide-binding</keyword>
<dbReference type="PROSITE" id="PS50893">
    <property type="entry name" value="ABC_TRANSPORTER_2"/>
    <property type="match status" value="1"/>
</dbReference>
<dbReference type="PROSITE" id="PS00211">
    <property type="entry name" value="ABC_TRANSPORTER_1"/>
    <property type="match status" value="1"/>
</dbReference>
<dbReference type="Gene3D" id="3.40.50.300">
    <property type="entry name" value="P-loop containing nucleotide triphosphate hydrolases"/>
    <property type="match status" value="2"/>
</dbReference>
<feature type="coiled-coil region" evidence="5">
    <location>
        <begin position="451"/>
        <end position="500"/>
    </location>
</feature>
<dbReference type="Pfam" id="PF00005">
    <property type="entry name" value="ABC_tran"/>
    <property type="match status" value="2"/>
</dbReference>
<evidence type="ECO:0000256" key="3">
    <source>
        <dbReference type="ARBA" id="ARBA00022741"/>
    </source>
</evidence>
<organism evidence="7">
    <name type="scientific">Mycoplasmopsis californica HAZ160_1</name>
    <dbReference type="NCBI Taxonomy" id="1397850"/>
    <lineage>
        <taxon>Bacteria</taxon>
        <taxon>Bacillati</taxon>
        <taxon>Mycoplasmatota</taxon>
        <taxon>Mycoplasmoidales</taxon>
        <taxon>Metamycoplasmataceae</taxon>
        <taxon>Mycoplasmopsis</taxon>
    </lineage>
</organism>
<reference evidence="7" key="4">
    <citation type="submission" date="2024-06" db="EMBL/GenBank/DDBJ databases">
        <authorList>
            <consortium name="Mycoplasma californicum genome sequencing consortium"/>
            <person name="Hata E."/>
            <person name="Tanaka K."/>
            <person name="Tamamura Y."/>
        </authorList>
    </citation>
    <scope>NUCLEOTIDE SEQUENCE</scope>
    <source>
        <strain evidence="7">HAZ160_1</strain>
    </source>
</reference>
<evidence type="ECO:0000256" key="2">
    <source>
        <dbReference type="ARBA" id="ARBA00022448"/>
    </source>
</evidence>
<evidence type="ECO:0000256" key="4">
    <source>
        <dbReference type="ARBA" id="ARBA00022840"/>
    </source>
</evidence>
<comment type="similarity">
    <text evidence="1">Belongs to the ABC transporter superfamily.</text>
</comment>
<evidence type="ECO:0000256" key="5">
    <source>
        <dbReference type="SAM" id="Coils"/>
    </source>
</evidence>
<keyword evidence="5" id="KW-0175">Coiled coil</keyword>
<dbReference type="InterPro" id="IPR003439">
    <property type="entry name" value="ABC_transporter-like_ATP-bd"/>
</dbReference>
<evidence type="ECO:0000259" key="6">
    <source>
        <dbReference type="PROSITE" id="PS50893"/>
    </source>
</evidence>
<gene>
    <name evidence="7" type="primary">appF</name>
    <name evidence="7" type="ORF">MCAL160_0502</name>
</gene>
<feature type="domain" description="ABC transporter" evidence="6">
    <location>
        <begin position="19"/>
        <end position="737"/>
    </location>
</feature>
<dbReference type="GO" id="GO:0055085">
    <property type="term" value="P:transmembrane transport"/>
    <property type="evidence" value="ECO:0007669"/>
    <property type="project" value="UniProtKB-ARBA"/>
</dbReference>
<dbReference type="InterPro" id="IPR003593">
    <property type="entry name" value="AAA+_ATPase"/>
</dbReference>
<dbReference type="AlphaFoldDB" id="A0AAT9F8C7"/>
<dbReference type="SUPFAM" id="SSF52540">
    <property type="entry name" value="P-loop containing nucleoside triphosphate hydrolases"/>
    <property type="match status" value="1"/>
</dbReference>
<dbReference type="InterPro" id="IPR013563">
    <property type="entry name" value="Oligopep_ABC_C"/>
</dbReference>
<name>A0AAT9F8C7_9BACT</name>
<evidence type="ECO:0000256" key="1">
    <source>
        <dbReference type="ARBA" id="ARBA00005417"/>
    </source>
</evidence>
<accession>A0AAT9F8C7</accession>
<dbReference type="GO" id="GO:0015833">
    <property type="term" value="P:peptide transport"/>
    <property type="evidence" value="ECO:0007669"/>
    <property type="project" value="InterPro"/>
</dbReference>
<proteinExistence type="inferred from homology"/>
<dbReference type="InterPro" id="IPR017871">
    <property type="entry name" value="ABC_transporter-like_CS"/>
</dbReference>
<keyword evidence="4" id="KW-0067">ATP-binding</keyword>
<dbReference type="GO" id="GO:0016887">
    <property type="term" value="F:ATP hydrolysis activity"/>
    <property type="evidence" value="ECO:0007669"/>
    <property type="project" value="InterPro"/>
</dbReference>
<dbReference type="Pfam" id="PF08352">
    <property type="entry name" value="oligo_HPY"/>
    <property type="match status" value="1"/>
</dbReference>
<reference evidence="7" key="2">
    <citation type="journal article" date="2014" name="Genome Announc.">
        <title>Complete Genome Sequence of Mycoplasma californicum Strain HAZ160_1 from Bovine Mastitic Milk in Japan.</title>
        <authorList>
            <person name="Hata E."/>
            <person name="Murakami K."/>
        </authorList>
    </citation>
    <scope>NUCLEOTIDE SEQUENCE</scope>
    <source>
        <strain evidence="7">HAZ160_1</strain>
    </source>
</reference>
<sequence>MTVLERSLPMKKDNAKLILEIQGLKKYFTNSGFVNKAVNDVSFNVHEGEIVGLIGESGSGKTTVGRSLLRLYDDFNGFVTLDGKVISGKRISRGQTKFLRKNIQMIFQDPHASLNGQKNIYSTLKEPLIVNGIIKAKIKDIFKDWNDVKSMYFYTFQKKYKTLELENLNAINVLAEKFFTPWIDKFSQWSYDESLSFEDNFNSYFGYLEQKQNMESQIVNNLYNNTDDLMAFYFQKQADFRSSNLEVDKSELKAAKDEYFRILKLSKMSEQKYLSIAKIKEIKSKIQTAKTTEKERIALNTNTFNNFIVEFKKDAQIFRNAKLIAPTIDIYLHNLKNQLLARKLYKVCMDLKSKLKHLEYNQVREIIDRLGIYSKEFFNKYLLPIPYEPNVKKQILAIIASEFNFIFENEVILNQQNANKYSVKIVNLYSEINHTRNLSTDKTFKASADDVALAKAKYEQAIKNNKEMLNEYAIGYNKEIEILNQEISNARKHYETLKQQQTQANKFVQQIHAEFIMRLQKYSHDLKLNNAPKQQQREHAKLIKIYNSKYQTKQNTLNSFKIEVKYLNKDIKAIKVLLGIANSDNNINPVIQKVNKIATSIFARLLISNLLIKTTIYKSLEDVGLLKQFAFRYPHEFSGGQRQRIVIARALITEPKVIVADEPIASLDISIQAQVVNLLKDLCEKKNIGMIFIAHDLSMIEYIADRVQIMHYGKIVESGKTEKVYSKPIHPYTINLFKAIPKISNANEKFENISFELDYFKGQQYPNSPESYQVEDDHFIYGTQTQVEQWSKPFALVPHKIDSKRF</sequence>
<dbReference type="SMART" id="SM00382">
    <property type="entry name" value="AAA"/>
    <property type="match status" value="1"/>
</dbReference>
<reference evidence="7" key="1">
    <citation type="journal article" date="2014" name="Appl. Environ. Microbiol.">
        <title>Molecular Epidemiology of Cases of Mycoplasma californicum Infection in Japan.</title>
        <authorList>
            <person name="Hata E."/>
            <person name="Suzuki K."/>
            <person name="Hanyu H."/>
            <person name="Itoh M."/>
            <person name="Higuchi H."/>
            <person name="Kobayashi H."/>
        </authorList>
    </citation>
    <scope>NUCLEOTIDE SEQUENCE</scope>
    <source>
        <strain evidence="7">HAZ160_1</strain>
    </source>
</reference>
<dbReference type="InterPro" id="IPR027417">
    <property type="entry name" value="P-loop_NTPase"/>
</dbReference>
<reference evidence="7" key="3">
    <citation type="journal article" date="2019" name="Vet. Microbiol.">
        <title>Mutations associated with change of susceptibility to lincosamides and/or macrolides in field and laboratory-derived Mycoplasma californicum strains in Japan, and development of a rapid detection method for these mutations.</title>
        <authorList>
            <person name="Hata E."/>
            <person name="Nagai K."/>
            <person name="Murakami K."/>
        </authorList>
    </citation>
    <scope>NUCLEOTIDE SEQUENCE</scope>
    <source>
        <strain evidence="7">HAZ160_1</strain>
    </source>
</reference>
<dbReference type="GO" id="GO:0005524">
    <property type="term" value="F:ATP binding"/>
    <property type="evidence" value="ECO:0007669"/>
    <property type="project" value="UniProtKB-KW"/>
</dbReference>
<dbReference type="PANTHER" id="PTHR43776:SF7">
    <property type="entry name" value="D,D-DIPEPTIDE TRANSPORT ATP-BINDING PROTEIN DDPF-RELATED"/>
    <property type="match status" value="1"/>
</dbReference>
<dbReference type="InterPro" id="IPR050319">
    <property type="entry name" value="ABC_transp_ATP-bind"/>
</dbReference>
<dbReference type="KEGG" id="mcm:MCAL160_0502"/>